<dbReference type="GO" id="GO:0004519">
    <property type="term" value="F:endonuclease activity"/>
    <property type="evidence" value="ECO:0007669"/>
    <property type="project" value="UniProtKB-KW"/>
</dbReference>
<evidence type="ECO:0000313" key="2">
    <source>
        <dbReference type="Proteomes" id="UP000722957"/>
    </source>
</evidence>
<dbReference type="InterPro" id="IPR011335">
    <property type="entry name" value="Restrct_endonuc-II-like"/>
</dbReference>
<accession>A0ABD4KVN4</accession>
<keyword evidence="1" id="KW-0378">Hydrolase</keyword>
<dbReference type="Gene3D" id="3.40.1350.10">
    <property type="match status" value="1"/>
</dbReference>
<feature type="non-terminal residue" evidence="1">
    <location>
        <position position="61"/>
    </location>
</feature>
<evidence type="ECO:0000313" key="1">
    <source>
        <dbReference type="EMBL" id="MBF4275598.1"/>
    </source>
</evidence>
<dbReference type="Proteomes" id="UP000722957">
    <property type="component" value="Unassembled WGS sequence"/>
</dbReference>
<dbReference type="InterPro" id="IPR011856">
    <property type="entry name" value="tRNA_endonuc-like_dom_sf"/>
</dbReference>
<protein>
    <submittedName>
        <fullName evidence="1">Heteromeric transposase endonuclease subunit TnsA</fullName>
    </submittedName>
</protein>
<gene>
    <name evidence="1" type="ORF">EAY07_27080</name>
</gene>
<sequence>MAKSKYAPSETKYKRWIKEGRGNGCDSGYLPWITVRDVPSDGRSHRVFGHKSQRTHHLLSD</sequence>
<comment type="caution">
    <text evidence="1">The sequence shown here is derived from an EMBL/GenBank/DDBJ whole genome shotgun (WGS) entry which is preliminary data.</text>
</comment>
<proteinExistence type="predicted"/>
<organism evidence="1 2">
    <name type="scientific">Vibrio anguillarum</name>
    <name type="common">Listonella anguillarum</name>
    <dbReference type="NCBI Taxonomy" id="55601"/>
    <lineage>
        <taxon>Bacteria</taxon>
        <taxon>Pseudomonadati</taxon>
        <taxon>Pseudomonadota</taxon>
        <taxon>Gammaproteobacteria</taxon>
        <taxon>Vibrionales</taxon>
        <taxon>Vibrionaceae</taxon>
        <taxon>Vibrio</taxon>
    </lineage>
</organism>
<name>A0ABD4KVN4_VIBAN</name>
<reference evidence="1 2" key="1">
    <citation type="journal article" date="2021" name="PeerJ">
        <title>Analysis of 44 Vibrio anguillarum genomes reveals high genetic diversity.</title>
        <authorList>
            <person name="Hansen M.J."/>
            <person name="Dalsgaard I."/>
        </authorList>
    </citation>
    <scope>NUCLEOTIDE SEQUENCE [LARGE SCALE GENOMIC DNA]</scope>
    <source>
        <strain evidence="1 2">17-16730-2A</strain>
    </source>
</reference>
<dbReference type="AlphaFoldDB" id="A0ABD4KVN4"/>
<dbReference type="SUPFAM" id="SSF52980">
    <property type="entry name" value="Restriction endonuclease-like"/>
    <property type="match status" value="1"/>
</dbReference>
<keyword evidence="1" id="KW-0540">Nuclease</keyword>
<dbReference type="EMBL" id="RDOM01001384">
    <property type="protein sequence ID" value="MBF4275598.1"/>
    <property type="molecule type" value="Genomic_DNA"/>
</dbReference>
<keyword evidence="1" id="KW-0255">Endonuclease</keyword>